<dbReference type="InterPro" id="IPR037665">
    <property type="entry name" value="Nucleoporin_S59-like"/>
</dbReference>
<comment type="subunit">
    <text evidence="8">Part of the nuclear pore complex (NPC). The NPC has an eight-fold symmetrical structure comprising a central transport channel and two rings, the cytoplasmic and nuclear rings, to which eight filaments are attached. The cytoplasmic filaments have loose ends, while the nuclear filaments are joined in a distal ring, forming a nuclear basket. NPCs are highly dynamic in configuration and composition, and can be devided in 3 subcomplexes, the NUP62 subcomplex, the NUP107-160 subcomplex and the NUP93 subcomplex, containing approximately 30 different nucleoporin proteins.</text>
</comment>
<keyword evidence="6" id="KW-0906">Nuclear pore complex</keyword>
<evidence type="ECO:0000256" key="6">
    <source>
        <dbReference type="ARBA" id="ARBA00023132"/>
    </source>
</evidence>
<dbReference type="InterPro" id="IPR007230">
    <property type="entry name" value="Nup98_auto-Pept-S59_dom"/>
</dbReference>
<feature type="region of interest" description="Disordered" evidence="9">
    <location>
        <begin position="1"/>
        <end position="23"/>
    </location>
</feature>
<evidence type="ECO:0000256" key="1">
    <source>
        <dbReference type="ARBA" id="ARBA00004567"/>
    </source>
</evidence>
<dbReference type="SUPFAM" id="SSF82215">
    <property type="entry name" value="C-terminal autoproteolytic domain of nucleoporin nup98"/>
    <property type="match status" value="1"/>
</dbReference>
<dbReference type="GO" id="GO:0006405">
    <property type="term" value="P:RNA export from nucleus"/>
    <property type="evidence" value="ECO:0007669"/>
    <property type="project" value="TreeGrafter"/>
</dbReference>
<name>A0A830B5Y0_9LAMI</name>
<dbReference type="Gene3D" id="3.30.1610.10">
    <property type="entry name" value="Peptidase S59, nucleoporin"/>
    <property type="match status" value="1"/>
</dbReference>
<dbReference type="GO" id="GO:0051028">
    <property type="term" value="P:mRNA transport"/>
    <property type="evidence" value="ECO:0007669"/>
    <property type="project" value="UniProtKB-KW"/>
</dbReference>
<keyword evidence="12" id="KW-1185">Reference proteome</keyword>
<evidence type="ECO:0000256" key="7">
    <source>
        <dbReference type="ARBA" id="ARBA00023242"/>
    </source>
</evidence>
<dbReference type="PROSITE" id="PS51434">
    <property type="entry name" value="NUP_C"/>
    <property type="match status" value="1"/>
</dbReference>
<proteinExistence type="predicted"/>
<feature type="compositionally biased region" description="Polar residues" evidence="9">
    <location>
        <begin position="1"/>
        <end position="14"/>
    </location>
</feature>
<evidence type="ECO:0000313" key="11">
    <source>
        <dbReference type="EMBL" id="GFP80408.1"/>
    </source>
</evidence>
<feature type="domain" description="Peptidase S59" evidence="10">
    <location>
        <begin position="220"/>
        <end position="362"/>
    </location>
</feature>
<dbReference type="InterPro" id="IPR036903">
    <property type="entry name" value="Nup98_auto-Pept-S59_dom_sf"/>
</dbReference>
<comment type="caution">
    <text evidence="11">The sequence shown here is derived from an EMBL/GenBank/DDBJ whole genome shotgun (WGS) entry which is preliminary data.</text>
</comment>
<keyword evidence="5" id="KW-0811">Translocation</keyword>
<feature type="compositionally biased region" description="Polar residues" evidence="9">
    <location>
        <begin position="85"/>
        <end position="102"/>
    </location>
</feature>
<feature type="region of interest" description="Disordered" evidence="9">
    <location>
        <begin position="78"/>
        <end position="153"/>
    </location>
</feature>
<evidence type="ECO:0000256" key="2">
    <source>
        <dbReference type="ARBA" id="ARBA00022448"/>
    </source>
</evidence>
<evidence type="ECO:0000256" key="9">
    <source>
        <dbReference type="SAM" id="MobiDB-lite"/>
    </source>
</evidence>
<dbReference type="GO" id="GO:0008139">
    <property type="term" value="F:nuclear localization sequence binding"/>
    <property type="evidence" value="ECO:0007669"/>
    <property type="project" value="TreeGrafter"/>
</dbReference>
<dbReference type="GO" id="GO:0034398">
    <property type="term" value="P:telomere tethering at nuclear periphery"/>
    <property type="evidence" value="ECO:0007669"/>
    <property type="project" value="TreeGrafter"/>
</dbReference>
<feature type="region of interest" description="Disordered" evidence="9">
    <location>
        <begin position="435"/>
        <end position="459"/>
    </location>
</feature>
<evidence type="ECO:0000256" key="5">
    <source>
        <dbReference type="ARBA" id="ARBA00023010"/>
    </source>
</evidence>
<sequence>MQDGSQGAINTESTTGDDHLQGSGVASYCETCEVTDKNGSVEKTQPISAIPVYGDKSQKNLRYVPESTVGVLAAAPFPTRPEISRPNTVLTSDQHGISSSPVPNNPRKKIKGKKRDKLTPNSGESLLRTRHEFSGHDSLPAQRYISPSSEPKVPILDKQESPYVLVRNSLSLHPSSDGKGCEYKDLSATSNSHQNDEVASVIAKKHEADVLALMPKLPNGDEYYTEPSLNELAAKEMAEPGSLSRVNDFVVGRLGYGSIKFLGKSDVRHLDLGPIVQFNNREVIVYEDDRTKPPVGQGVNKPAEVTLLNVKCVSKRKRKQHVEGPLFESYKEMLIKKGSEQGAEFVSYDPVQGEWKFRVQQFLTVGFSYHLGKINNNSWFKVNIEPSRIVDNNIVKNNTTGSSNTLSRPTFGWNPNSSNAFSTSTSNAFPSTARASGFVPASTPDTKLKPGTGSRLAPYSATRVPDERFVEIFQSISAMPVYEAQSHDELRWEDYESLPNNKSFNVSGSKLGPYLASRVPDERCAEIFQSISAMPVYEAKSHEELSFKQLNKGDRGWLSEHQWTTTRVCWGKYWGRAVINWNIKLTFTGSGRASIQYKDSERVPKTQLVATSAEIY</sequence>
<keyword evidence="4" id="KW-0653">Protein transport</keyword>
<gene>
    <name evidence="11" type="ORF">PHJA_000184200</name>
</gene>
<evidence type="ECO:0000256" key="3">
    <source>
        <dbReference type="ARBA" id="ARBA00022816"/>
    </source>
</evidence>
<dbReference type="Pfam" id="PF04096">
    <property type="entry name" value="Nucleoporin2"/>
    <property type="match status" value="1"/>
</dbReference>
<dbReference type="Gene3D" id="1.10.10.2360">
    <property type="match status" value="2"/>
</dbReference>
<accession>A0A830B5Y0</accession>
<keyword evidence="3" id="KW-0509">mRNA transport</keyword>
<dbReference type="PANTHER" id="PTHR23198:SF19">
    <property type="entry name" value="NUCLEAR PORE COMPLEX PROTEIN NUP98A-LIKE ISOFORM X1"/>
    <property type="match status" value="1"/>
</dbReference>
<dbReference type="OrthoDB" id="913338at2759"/>
<comment type="subcellular location">
    <subcellularLocation>
        <location evidence="1">Nucleus</location>
        <location evidence="1">Nuclear pore complex</location>
    </subcellularLocation>
</comment>
<feature type="compositionally biased region" description="Basic residues" evidence="9">
    <location>
        <begin position="106"/>
        <end position="116"/>
    </location>
</feature>
<dbReference type="EMBL" id="BMAC01000018">
    <property type="protein sequence ID" value="GFP80408.1"/>
    <property type="molecule type" value="Genomic_DNA"/>
</dbReference>
<dbReference type="GO" id="GO:0048573">
    <property type="term" value="P:photoperiodism, flowering"/>
    <property type="evidence" value="ECO:0007669"/>
    <property type="project" value="UniProtKB-ARBA"/>
</dbReference>
<evidence type="ECO:0000256" key="8">
    <source>
        <dbReference type="ARBA" id="ARBA00065263"/>
    </source>
</evidence>
<dbReference type="Proteomes" id="UP000653305">
    <property type="component" value="Unassembled WGS sequence"/>
</dbReference>
<evidence type="ECO:0000259" key="10">
    <source>
        <dbReference type="PROSITE" id="PS51434"/>
    </source>
</evidence>
<keyword evidence="7" id="KW-0539">Nucleus</keyword>
<protein>
    <submittedName>
        <fullName evidence="11">Nuclear pore complex protein nup98a</fullName>
    </submittedName>
</protein>
<evidence type="ECO:0000313" key="12">
    <source>
        <dbReference type="Proteomes" id="UP000653305"/>
    </source>
</evidence>
<dbReference type="GO" id="GO:0003723">
    <property type="term" value="F:RNA binding"/>
    <property type="evidence" value="ECO:0007669"/>
    <property type="project" value="TreeGrafter"/>
</dbReference>
<evidence type="ECO:0000256" key="4">
    <source>
        <dbReference type="ARBA" id="ARBA00022927"/>
    </source>
</evidence>
<organism evidence="11 12">
    <name type="scientific">Phtheirospermum japonicum</name>
    <dbReference type="NCBI Taxonomy" id="374723"/>
    <lineage>
        <taxon>Eukaryota</taxon>
        <taxon>Viridiplantae</taxon>
        <taxon>Streptophyta</taxon>
        <taxon>Embryophyta</taxon>
        <taxon>Tracheophyta</taxon>
        <taxon>Spermatophyta</taxon>
        <taxon>Magnoliopsida</taxon>
        <taxon>eudicotyledons</taxon>
        <taxon>Gunneridae</taxon>
        <taxon>Pentapetalae</taxon>
        <taxon>asterids</taxon>
        <taxon>lamiids</taxon>
        <taxon>Lamiales</taxon>
        <taxon>Orobanchaceae</taxon>
        <taxon>Orobanchaceae incertae sedis</taxon>
        <taxon>Phtheirospermum</taxon>
    </lineage>
</organism>
<dbReference type="GO" id="GO:0017056">
    <property type="term" value="F:structural constituent of nuclear pore"/>
    <property type="evidence" value="ECO:0007669"/>
    <property type="project" value="InterPro"/>
</dbReference>
<keyword evidence="2" id="KW-0813">Transport</keyword>
<dbReference type="PANTHER" id="PTHR23198">
    <property type="entry name" value="NUCLEOPORIN"/>
    <property type="match status" value="1"/>
</dbReference>
<dbReference type="AlphaFoldDB" id="A0A830B5Y0"/>
<dbReference type="GO" id="GO:0000973">
    <property type="term" value="P:post-transcriptional tethering of RNA polymerase II gene DNA at nuclear periphery"/>
    <property type="evidence" value="ECO:0007669"/>
    <property type="project" value="TreeGrafter"/>
</dbReference>
<dbReference type="GO" id="GO:0044614">
    <property type="term" value="C:nuclear pore cytoplasmic filaments"/>
    <property type="evidence" value="ECO:0007669"/>
    <property type="project" value="TreeGrafter"/>
</dbReference>
<dbReference type="GO" id="GO:0006606">
    <property type="term" value="P:protein import into nucleus"/>
    <property type="evidence" value="ECO:0007669"/>
    <property type="project" value="TreeGrafter"/>
</dbReference>
<reference evidence="11" key="1">
    <citation type="submission" date="2020-07" db="EMBL/GenBank/DDBJ databases">
        <title>Ethylene signaling mediates host invasion by parasitic plants.</title>
        <authorList>
            <person name="Yoshida S."/>
        </authorList>
    </citation>
    <scope>NUCLEOTIDE SEQUENCE</scope>
    <source>
        <strain evidence="11">Okayama</strain>
    </source>
</reference>
<dbReference type="FunFam" id="3.30.1610.10:FF:000002">
    <property type="entry name" value="nuclear pore complex protein NUP98A"/>
    <property type="match status" value="1"/>
</dbReference>